<comment type="similarity">
    <text evidence="3 19">In the N-terminal section; belongs to the NnrE/AIBP family.</text>
</comment>
<keyword evidence="10 17" id="KW-0520">NAD</keyword>
<keyword evidence="7 17" id="KW-0067">ATP-binding</keyword>
<keyword evidence="5 18" id="KW-0479">Metal-binding</keyword>
<dbReference type="NCBIfam" id="TIGR00197">
    <property type="entry name" value="yjeF_nterm"/>
    <property type="match status" value="1"/>
</dbReference>
<evidence type="ECO:0000256" key="7">
    <source>
        <dbReference type="ARBA" id="ARBA00022840"/>
    </source>
</evidence>
<evidence type="ECO:0000256" key="17">
    <source>
        <dbReference type="HAMAP-Rule" id="MF_01965"/>
    </source>
</evidence>
<sequence length="498" mass="51442">MMGHSCNRNADSLSHYVAPADWVRNAEARAAAAQGITLATLMQRAGLAAFNRGRQCYPTSRRWLILCGHGNNGGDGYVIARLARASGLQVTLMAVAGHSPLPPEAQQARAQWLQCGGSEIAASLPLPAAEVIVDALLGIGLSAAPRAPYDGLITAINAHPAPVLSVDLPSGLNADTGAAAGAVVRADHTQSFICLKPGLLTGLARAVVGQLHCDPLGLTPWLAQQDWPLQRLDGHCLPRWLAPRSPLAHKGDNGRLLLIGGDSGMGGAIRLAGQAALRSGAGLVRVLTRAEHVAPLLAAAPELMVKALSPDTLKEALSWAEVVVVGPGLGQGEWGQRALAALASVRKPMLWDADALNLLSGAPSVCEWRVMTPHPGEAARLLGCGIADVENDRPAAVRALQRRYGGVALLKGAGTLIADDARCAIADIGNPGMASGGMGDILSGIIGGLLAQKLTLYDAACAGAVLHGVAADAAARRDGERGMLASDLLPEIRRWANP</sequence>
<feature type="binding site" evidence="17">
    <location>
        <begin position="411"/>
        <end position="415"/>
    </location>
    <ligand>
        <name>AMP</name>
        <dbReference type="ChEBI" id="CHEBI:456215"/>
    </ligand>
</feature>
<dbReference type="PANTHER" id="PTHR12592">
    <property type="entry name" value="ATP-DEPENDENT (S)-NAD(P)H-HYDRATE DEHYDRATASE FAMILY MEMBER"/>
    <property type="match status" value="1"/>
</dbReference>
<feature type="binding site" evidence="18">
    <location>
        <position position="72"/>
    </location>
    <ligand>
        <name>K(+)</name>
        <dbReference type="ChEBI" id="CHEBI:29103"/>
    </ligand>
</feature>
<dbReference type="GO" id="GO:0005524">
    <property type="term" value="F:ATP binding"/>
    <property type="evidence" value="ECO:0007669"/>
    <property type="project" value="UniProtKB-UniRule"/>
</dbReference>
<evidence type="ECO:0000256" key="14">
    <source>
        <dbReference type="ARBA" id="ARBA00025153"/>
    </source>
</evidence>
<dbReference type="EC" id="5.1.99.6" evidence="19"/>
<evidence type="ECO:0000259" key="20">
    <source>
        <dbReference type="PROSITE" id="PS51383"/>
    </source>
</evidence>
<evidence type="ECO:0000313" key="22">
    <source>
        <dbReference type="EMBL" id="WDU91400.1"/>
    </source>
</evidence>
<dbReference type="HAMAP" id="MF_01966">
    <property type="entry name" value="NADHX_epimerase"/>
    <property type="match status" value="1"/>
</dbReference>
<comment type="catalytic activity">
    <reaction evidence="15 17 19">
        <text>(6S)-NADHX + ADP = AMP + phosphate + NADH + H(+)</text>
        <dbReference type="Rhea" id="RHEA:32223"/>
        <dbReference type="ChEBI" id="CHEBI:15378"/>
        <dbReference type="ChEBI" id="CHEBI:43474"/>
        <dbReference type="ChEBI" id="CHEBI:57945"/>
        <dbReference type="ChEBI" id="CHEBI:64074"/>
        <dbReference type="ChEBI" id="CHEBI:456215"/>
        <dbReference type="ChEBI" id="CHEBI:456216"/>
        <dbReference type="EC" id="4.2.1.136"/>
    </reaction>
</comment>
<keyword evidence="12 17" id="KW-0456">Lyase</keyword>
<dbReference type="GO" id="GO:0046496">
    <property type="term" value="P:nicotinamide nucleotide metabolic process"/>
    <property type="evidence" value="ECO:0007669"/>
    <property type="project" value="UniProtKB-UniRule"/>
</dbReference>
<dbReference type="GeneID" id="72527240"/>
<protein>
    <recommendedName>
        <fullName evidence="19">Bifunctional NAD(P)H-hydrate repair enzyme</fullName>
    </recommendedName>
    <alternativeName>
        <fullName evidence="19">Nicotinamide nucleotide repair protein</fullName>
    </alternativeName>
    <domain>
        <recommendedName>
            <fullName evidence="19">ADP-dependent (S)-NAD(P)H-hydrate dehydratase</fullName>
            <ecNumber evidence="19">4.2.1.136</ecNumber>
        </recommendedName>
        <alternativeName>
            <fullName evidence="19">ADP-dependent NAD(P)HX dehydratase</fullName>
        </alternativeName>
    </domain>
    <domain>
        <recommendedName>
            <fullName evidence="19">NAD(P)H-hydrate epimerase</fullName>
            <ecNumber evidence="19">5.1.99.6</ecNumber>
        </recommendedName>
    </domain>
</protein>
<dbReference type="InterPro" id="IPR030677">
    <property type="entry name" value="Nnr"/>
</dbReference>
<dbReference type="SUPFAM" id="SSF53613">
    <property type="entry name" value="Ribokinase-like"/>
    <property type="match status" value="1"/>
</dbReference>
<comment type="cofactor">
    <cofactor evidence="17">
        <name>Mg(2+)</name>
        <dbReference type="ChEBI" id="CHEBI:18420"/>
    </cofactor>
</comment>
<evidence type="ECO:0000256" key="9">
    <source>
        <dbReference type="ARBA" id="ARBA00022958"/>
    </source>
</evidence>
<accession>A0AAQ3H529</accession>
<dbReference type="InterPro" id="IPR029056">
    <property type="entry name" value="Ribokinase-like"/>
</dbReference>
<dbReference type="GO" id="GO:0052855">
    <property type="term" value="F:ADP-dependent NAD(P)H-hydrate dehydratase activity"/>
    <property type="evidence" value="ECO:0007669"/>
    <property type="project" value="UniProtKB-UniRule"/>
</dbReference>
<feature type="binding site" evidence="17">
    <location>
        <position position="440"/>
    </location>
    <ligand>
        <name>(6S)-NADPHX</name>
        <dbReference type="ChEBI" id="CHEBI:64076"/>
    </ligand>
</feature>
<dbReference type="FunFam" id="3.40.50.10260:FF:000003">
    <property type="entry name" value="Multifunctional fusion protein"/>
    <property type="match status" value="1"/>
</dbReference>
<gene>
    <name evidence="22" type="primary">nnr</name>
    <name evidence="17" type="synonym">nnrD</name>
    <name evidence="18" type="synonym">nnrE</name>
    <name evidence="22" type="ORF">PWJ79_01720</name>
</gene>
<dbReference type="InterPro" id="IPR036652">
    <property type="entry name" value="YjeF_N_dom_sf"/>
</dbReference>
<name>A0AAQ3H529_EDWPI</name>
<comment type="similarity">
    <text evidence="17">Belongs to the NnrD/CARKD family.</text>
</comment>
<proteinExistence type="inferred from homology"/>
<dbReference type="AlphaFoldDB" id="A0AAQ3H529"/>
<keyword evidence="6 17" id="KW-0547">Nucleotide-binding</keyword>
<dbReference type="PROSITE" id="PS51385">
    <property type="entry name" value="YJEF_N"/>
    <property type="match status" value="1"/>
</dbReference>
<dbReference type="InterPro" id="IPR000631">
    <property type="entry name" value="CARKD"/>
</dbReference>
<dbReference type="SUPFAM" id="SSF64153">
    <property type="entry name" value="YjeF N-terminal domain-like"/>
    <property type="match status" value="1"/>
</dbReference>
<evidence type="ECO:0000256" key="13">
    <source>
        <dbReference type="ARBA" id="ARBA00023268"/>
    </source>
</evidence>
<keyword evidence="13" id="KW-0511">Multifunctional enzyme</keyword>
<comment type="cofactor">
    <cofactor evidence="18 19">
        <name>K(+)</name>
        <dbReference type="ChEBI" id="CHEBI:29103"/>
    </cofactor>
    <text evidence="18 19">Binds 1 potassium ion per subunit.</text>
</comment>
<feature type="binding site" evidence="17">
    <location>
        <position position="328"/>
    </location>
    <ligand>
        <name>(6S)-NADPHX</name>
        <dbReference type="ChEBI" id="CHEBI:64076"/>
    </ligand>
</feature>
<dbReference type="GO" id="GO:0110051">
    <property type="term" value="P:metabolite repair"/>
    <property type="evidence" value="ECO:0007669"/>
    <property type="project" value="TreeGrafter"/>
</dbReference>
<comment type="similarity">
    <text evidence="4 19">In the C-terminal section; belongs to the NnrD/CARKD family.</text>
</comment>
<dbReference type="Proteomes" id="UP001223683">
    <property type="component" value="Chromosome"/>
</dbReference>
<feature type="binding site" evidence="17">
    <location>
        <position position="439"/>
    </location>
    <ligand>
        <name>AMP</name>
        <dbReference type="ChEBI" id="CHEBI:456215"/>
    </ligand>
</feature>
<evidence type="ECO:0000256" key="2">
    <source>
        <dbReference type="ARBA" id="ARBA00000909"/>
    </source>
</evidence>
<comment type="catalytic activity">
    <reaction evidence="16 17 19">
        <text>(6S)-NADPHX + ADP = AMP + phosphate + NADPH + H(+)</text>
        <dbReference type="Rhea" id="RHEA:32235"/>
        <dbReference type="ChEBI" id="CHEBI:15378"/>
        <dbReference type="ChEBI" id="CHEBI:43474"/>
        <dbReference type="ChEBI" id="CHEBI:57783"/>
        <dbReference type="ChEBI" id="CHEBI:64076"/>
        <dbReference type="ChEBI" id="CHEBI:456215"/>
        <dbReference type="ChEBI" id="CHEBI:456216"/>
        <dbReference type="EC" id="4.2.1.136"/>
    </reaction>
</comment>
<dbReference type="CDD" id="cd01171">
    <property type="entry name" value="YXKO-related"/>
    <property type="match status" value="1"/>
</dbReference>
<comment type="catalytic activity">
    <reaction evidence="2 18 19">
        <text>(6R)-NADPHX = (6S)-NADPHX</text>
        <dbReference type="Rhea" id="RHEA:32227"/>
        <dbReference type="ChEBI" id="CHEBI:64076"/>
        <dbReference type="ChEBI" id="CHEBI:64077"/>
        <dbReference type="EC" id="5.1.99.6"/>
    </reaction>
</comment>
<dbReference type="PANTHER" id="PTHR12592:SF0">
    <property type="entry name" value="ATP-DEPENDENT (S)-NAD(P)H-HYDRATE DEHYDRATASE"/>
    <property type="match status" value="1"/>
</dbReference>
<dbReference type="HAMAP" id="MF_01965">
    <property type="entry name" value="NADHX_dehydratase"/>
    <property type="match status" value="1"/>
</dbReference>
<comment type="function">
    <text evidence="18">Catalyzes the epimerization of the S- and R-forms of NAD(P)HX, a damaged form of NAD(P)H that is a result of enzymatic or heat-dependent hydration. This is a prerequisite for the S-specific NAD(P)H-hydrate dehydratase to allow the repair of both epimers of NAD(P)HX.</text>
</comment>
<comment type="function">
    <text evidence="14 19">Bifunctional enzyme that catalyzes the epimerization of the S- and R-forms of NAD(P)HX and the dehydration of the S-form of NAD(P)HX at the expense of ADP, which is converted to AMP. This allows the repair of both epimers of NAD(P)HX, a damaged form of NAD(P)H that is a result of enzymatic or heat-dependent hydration.</text>
</comment>
<dbReference type="Gene3D" id="3.40.1190.20">
    <property type="match status" value="1"/>
</dbReference>
<feature type="binding site" evidence="18">
    <location>
        <begin position="138"/>
        <end position="144"/>
    </location>
    <ligand>
        <name>(6S)-NADPHX</name>
        <dbReference type="ChEBI" id="CHEBI:64076"/>
    </ligand>
</feature>
<feature type="binding site" evidence="18">
    <location>
        <position position="134"/>
    </location>
    <ligand>
        <name>K(+)</name>
        <dbReference type="ChEBI" id="CHEBI:29103"/>
    </ligand>
</feature>
<dbReference type="NCBIfam" id="NF007856">
    <property type="entry name" value="PRK10565.1"/>
    <property type="match status" value="1"/>
</dbReference>
<evidence type="ECO:0000256" key="6">
    <source>
        <dbReference type="ARBA" id="ARBA00022741"/>
    </source>
</evidence>
<keyword evidence="8 17" id="KW-0521">NADP</keyword>
<evidence type="ECO:0000256" key="8">
    <source>
        <dbReference type="ARBA" id="ARBA00022857"/>
    </source>
</evidence>
<evidence type="ECO:0000259" key="21">
    <source>
        <dbReference type="PROSITE" id="PS51385"/>
    </source>
</evidence>
<dbReference type="EC" id="4.2.1.136" evidence="19"/>
<dbReference type="GO" id="GO:0046872">
    <property type="term" value="F:metal ion binding"/>
    <property type="evidence" value="ECO:0007669"/>
    <property type="project" value="UniProtKB-UniRule"/>
</dbReference>
<feature type="domain" description="YjeF C-terminal" evidence="20">
    <location>
        <begin position="231"/>
        <end position="498"/>
    </location>
</feature>
<feature type="binding site" evidence="18">
    <location>
        <begin position="71"/>
        <end position="75"/>
    </location>
    <ligand>
        <name>(6S)-NADPHX</name>
        <dbReference type="ChEBI" id="CHEBI:64076"/>
    </ligand>
</feature>
<dbReference type="FunFam" id="3.40.1190.20:FF:000017">
    <property type="entry name" value="Multifunctional fusion protein"/>
    <property type="match status" value="1"/>
</dbReference>
<feature type="binding site" evidence="17">
    <location>
        <position position="268"/>
    </location>
    <ligand>
        <name>(6S)-NADPHX</name>
        <dbReference type="ChEBI" id="CHEBI:64076"/>
    </ligand>
</feature>
<dbReference type="PROSITE" id="PS51383">
    <property type="entry name" value="YJEF_C_3"/>
    <property type="match status" value="1"/>
</dbReference>
<comment type="catalytic activity">
    <reaction evidence="1 18 19">
        <text>(6R)-NADHX = (6S)-NADHX</text>
        <dbReference type="Rhea" id="RHEA:32215"/>
        <dbReference type="ChEBI" id="CHEBI:64074"/>
        <dbReference type="ChEBI" id="CHEBI:64075"/>
        <dbReference type="EC" id="5.1.99.6"/>
    </reaction>
</comment>
<evidence type="ECO:0000256" key="16">
    <source>
        <dbReference type="ARBA" id="ARBA00049209"/>
    </source>
</evidence>
<dbReference type="GO" id="GO:0052856">
    <property type="term" value="F:NAD(P)HX epimerase activity"/>
    <property type="evidence" value="ECO:0007669"/>
    <property type="project" value="UniProtKB-UniRule"/>
</dbReference>
<dbReference type="RefSeq" id="WP_012847223.1">
    <property type="nucleotide sequence ID" value="NC_013508.1"/>
</dbReference>
<dbReference type="Gene3D" id="3.40.50.10260">
    <property type="entry name" value="YjeF N-terminal domain"/>
    <property type="match status" value="1"/>
</dbReference>
<evidence type="ECO:0000256" key="19">
    <source>
        <dbReference type="PIRNR" id="PIRNR017184"/>
    </source>
</evidence>
<evidence type="ECO:0000256" key="10">
    <source>
        <dbReference type="ARBA" id="ARBA00023027"/>
    </source>
</evidence>
<keyword evidence="11 18" id="KW-0413">Isomerase</keyword>
<evidence type="ECO:0000256" key="5">
    <source>
        <dbReference type="ARBA" id="ARBA00022723"/>
    </source>
</evidence>
<keyword evidence="9 18" id="KW-0630">Potassium</keyword>
<evidence type="ECO:0000256" key="4">
    <source>
        <dbReference type="ARBA" id="ARBA00009524"/>
    </source>
</evidence>
<feature type="binding site" evidence="18">
    <location>
        <position position="149"/>
    </location>
    <ligand>
        <name>(6S)-NADPHX</name>
        <dbReference type="ChEBI" id="CHEBI:64076"/>
    </ligand>
</feature>
<evidence type="ECO:0000256" key="12">
    <source>
        <dbReference type="ARBA" id="ARBA00023239"/>
    </source>
</evidence>
<dbReference type="EMBL" id="CP118390">
    <property type="protein sequence ID" value="WDU91400.1"/>
    <property type="molecule type" value="Genomic_DNA"/>
</dbReference>
<dbReference type="Pfam" id="PF01256">
    <property type="entry name" value="Carb_kinase"/>
    <property type="match status" value="1"/>
</dbReference>
<comment type="similarity">
    <text evidence="18">Belongs to the NnrE/AIBP family.</text>
</comment>
<reference evidence="22" key="1">
    <citation type="submission" date="2022-10" db="EMBL/GenBank/DDBJ databases">
        <title>Complete genome of Ep21-8.</title>
        <authorList>
            <person name="Kang Y.-R."/>
            <person name="Kim D.-H."/>
        </authorList>
    </citation>
    <scope>NUCLEOTIDE SEQUENCE</scope>
    <source>
        <strain evidence="22">Ep21-8</strain>
    </source>
</reference>
<evidence type="ECO:0000256" key="11">
    <source>
        <dbReference type="ARBA" id="ARBA00023235"/>
    </source>
</evidence>
<dbReference type="InterPro" id="IPR004443">
    <property type="entry name" value="YjeF_N_dom"/>
</dbReference>
<dbReference type="NCBIfam" id="TIGR00196">
    <property type="entry name" value="yjeF_cterm"/>
    <property type="match status" value="1"/>
</dbReference>
<comment type="subunit">
    <text evidence="17">Homotetramer.</text>
</comment>
<dbReference type="PIRSF" id="PIRSF017184">
    <property type="entry name" value="Nnr"/>
    <property type="match status" value="1"/>
</dbReference>
<evidence type="ECO:0000256" key="3">
    <source>
        <dbReference type="ARBA" id="ARBA00006001"/>
    </source>
</evidence>
<evidence type="ECO:0000256" key="15">
    <source>
        <dbReference type="ARBA" id="ARBA00048238"/>
    </source>
</evidence>
<feature type="binding site" evidence="18">
    <location>
        <position position="167"/>
    </location>
    <ligand>
        <name>(6S)-NADPHX</name>
        <dbReference type="ChEBI" id="CHEBI:64076"/>
    </ligand>
</feature>
<evidence type="ECO:0000256" key="1">
    <source>
        <dbReference type="ARBA" id="ARBA00000013"/>
    </source>
</evidence>
<feature type="binding site" evidence="18">
    <location>
        <position position="170"/>
    </location>
    <ligand>
        <name>K(+)</name>
        <dbReference type="ChEBI" id="CHEBI:29103"/>
    </ligand>
</feature>
<evidence type="ECO:0000313" key="23">
    <source>
        <dbReference type="Proteomes" id="UP001223683"/>
    </source>
</evidence>
<feature type="domain" description="YjeF N-terminal" evidence="21">
    <location>
        <begin position="23"/>
        <end position="224"/>
    </location>
</feature>
<dbReference type="Pfam" id="PF03853">
    <property type="entry name" value="YjeF_N"/>
    <property type="match status" value="1"/>
</dbReference>
<feature type="binding site" evidence="17">
    <location>
        <position position="374"/>
    </location>
    <ligand>
        <name>(6S)-NADPHX</name>
        <dbReference type="ChEBI" id="CHEBI:64076"/>
    </ligand>
</feature>
<organism evidence="22 23">
    <name type="scientific">Edwardsiella piscicida</name>
    <dbReference type="NCBI Taxonomy" id="1263550"/>
    <lineage>
        <taxon>Bacteria</taxon>
        <taxon>Pseudomonadati</taxon>
        <taxon>Pseudomonadota</taxon>
        <taxon>Gammaproteobacteria</taxon>
        <taxon>Enterobacterales</taxon>
        <taxon>Hafniaceae</taxon>
        <taxon>Edwardsiella</taxon>
    </lineage>
</organism>
<evidence type="ECO:0000256" key="18">
    <source>
        <dbReference type="HAMAP-Rule" id="MF_01966"/>
    </source>
</evidence>
<comment type="function">
    <text evidence="17">Catalyzes the dehydration of the S-form of NAD(P)HX at the expense of ADP, which is converted to AMP. Together with NAD(P)HX epimerase, which catalyzes the epimerization of the S- and R-forms, the enzyme allows the repair of both epimers of NAD(P)HX, a damaged form of NAD(P)H that is a result of enzymatic or heat-dependent hydration.</text>
</comment>